<accession>A0A3M0SUX4</accession>
<dbReference type="PANTHER" id="PTHR30032">
    <property type="entry name" value="N-ACETYLMURAMOYL-L-ALANINE AMIDASE-RELATED"/>
    <property type="match status" value="1"/>
</dbReference>
<name>A0A3M0SUX4_9CLOT</name>
<comment type="caution">
    <text evidence="2">The sequence shown here is derived from an EMBL/GenBank/DDBJ whole genome shotgun (WGS) entry which is preliminary data.</text>
</comment>
<dbReference type="Pfam" id="PF04122">
    <property type="entry name" value="CW_binding_2"/>
    <property type="match status" value="3"/>
</dbReference>
<evidence type="ECO:0000313" key="3">
    <source>
        <dbReference type="Proteomes" id="UP000277999"/>
    </source>
</evidence>
<protein>
    <submittedName>
        <fullName evidence="2">Cell wall-binding repeat-containing protein</fullName>
    </submittedName>
</protein>
<gene>
    <name evidence="2" type="ORF">D9O40_07660</name>
</gene>
<dbReference type="InterPro" id="IPR007253">
    <property type="entry name" value="Cell_wall-bd_2"/>
</dbReference>
<evidence type="ECO:0000256" key="1">
    <source>
        <dbReference type="ARBA" id="ARBA00022729"/>
    </source>
</evidence>
<dbReference type="AlphaFoldDB" id="A0A3M0SUX4"/>
<dbReference type="EMBL" id="RFAQ01000018">
    <property type="protein sequence ID" value="RMD01645.1"/>
    <property type="molecule type" value="Genomic_DNA"/>
</dbReference>
<dbReference type="Gene3D" id="2.60.40.1220">
    <property type="match status" value="4"/>
</dbReference>
<keyword evidence="1" id="KW-0732">Signal</keyword>
<dbReference type="InterPro" id="IPR014755">
    <property type="entry name" value="Cu-Rt/internalin_Ig-like"/>
</dbReference>
<dbReference type="PANTHER" id="PTHR30032:SF8">
    <property type="entry name" value="GERMINATION-SPECIFIC N-ACETYLMURAMOYL-L-ALANINE AMIDASE"/>
    <property type="match status" value="1"/>
</dbReference>
<reference evidence="2 3" key="1">
    <citation type="submission" date="2018-10" db="EMBL/GenBank/DDBJ databases">
        <title>Genome-centric metagenomics revealed C2 chemical producing, CO utilizing Clostridium with novel acetogenic gene cluster.</title>
        <authorList>
            <person name="Kang H."/>
            <person name="Park B."/>
            <person name="Choi I.G."/>
            <person name="Chang I.S."/>
        </authorList>
    </citation>
    <scope>NUCLEOTIDE SEQUENCE [LARGE SCALE GENOMIC DNA]</scope>
    <source>
        <strain evidence="2 3">H21-9</strain>
    </source>
</reference>
<dbReference type="Gene3D" id="3.40.50.12090">
    <property type="match status" value="2"/>
</dbReference>
<evidence type="ECO:0000313" key="2">
    <source>
        <dbReference type="EMBL" id="RMD01645.1"/>
    </source>
</evidence>
<dbReference type="Proteomes" id="UP000277999">
    <property type="component" value="Unassembled WGS sequence"/>
</dbReference>
<dbReference type="InterPro" id="IPR051922">
    <property type="entry name" value="Bact_Sporulation_Assoc"/>
</dbReference>
<sequence length="1107" mass="121681">MPYKEHCKMWKSYGRFIINSVFLFLICFLNLIPKSVHAASGQVSRIGEFNRYATAAKSATTNWTSSKNVVLVCGEIYADAVSGVTLSKKLDAPILLTTSNLLNSYTKSALDILKPQNIYIIGGTSCVSQNIRDELKNYGYNLIELSGKNRYETNVSVANELVKLGVNTLNVMLVSGKGFSDALSAAPIAAAKGQILLLGNNDDDSMEPVLTFIKNNNSNVTVIGTQNVLNDNMYNKIGAVKRVNGGANRFETNLNMLNEYQDILKNDKLFIANAGGEDFPDPLIASSLAGKWSSPLVLVDGDNSPSTEEALNYIKNKATNLTDLNAIGGKNVISDNIISKINNAISNDIVSITTNGLNQIKITFNTEINKETAEFVGNYQIDGIDLTTNISSASLQDDNRTVLVTLANPYSQYKNIIFTVKSTVLDKDLNVITPKIEKEIIFLDITAPKIQALTLYGSNKLILEFSEPIRIKTDNLSSMKINGQSIVGLGLNTSLSTFYEKSGVWSMKVVLYFDTPLKEGINSFKISRGISGEQFDDAAGFPIEETSINFNVNSLKDNPQIAEANYTTDGIIYITYNRSMDTKTALNINNYKINGNAIAASSIDFCPGSNDKIVKIKIINSLLNIGSNIISVSNNVKDAYGNNIYDNSSTSFEVEDNTVKPKITQFEILDSQTINIKFNQYVMNIYATNKSNYKLLDSDGTDITYKIDEISPATRLSNDNTSSYNIKFTRDNALTDLTYTLVIKNIIDTNLKPNVMDDYTIAFNGIDNIDPKVTAIVQKSDNPQKIVIFFNEPMNVDSLKNPSNYYFVDGTGNTEALPYNAVITPGEDNTYVLIKFPSNYILSYGTSENNVLKVGVEYVKDKSLNTLSGIAYVDNISRDYSTGPSLVSNTVKFFYDGDDLKVQFILTSDLDNLNLNDFKVAGMTPDSGTISERKVILTFAIGIQDNIKINTVKSAGVNALFTIENPISKDIAGRTLKEGLDKVYSMMLPPRTNSSLWFASSTTGNNSVTLAFDEDIDDSIYGLYCDDFIFTNESTGGKLNPISVSVNGKNVTYKFEDGSIKPGDRIDIHATLSSVDVNIRSKKDASGENSVYIPSKYDLRVRTVISN</sequence>
<organism evidence="2 3">
    <name type="scientific">Clostridium autoethanogenum</name>
    <dbReference type="NCBI Taxonomy" id="84023"/>
    <lineage>
        <taxon>Bacteria</taxon>
        <taxon>Bacillati</taxon>
        <taxon>Bacillota</taxon>
        <taxon>Clostridia</taxon>
        <taxon>Eubacteriales</taxon>
        <taxon>Clostridiaceae</taxon>
        <taxon>Clostridium</taxon>
    </lineage>
</organism>
<proteinExistence type="predicted"/>